<comment type="subcellular location">
    <subcellularLocation>
        <location evidence="3">Cytoplasm</location>
    </subcellularLocation>
    <subcellularLocation>
        <location evidence="2">Nucleus</location>
    </subcellularLocation>
</comment>
<dbReference type="PANTHER" id="PTHR13931:SF2">
    <property type="entry name" value="UBIQUITIN CONJUGATION FACTOR E4 B"/>
    <property type="match status" value="1"/>
</dbReference>
<comment type="catalytic activity">
    <reaction evidence="1">
        <text>S-ubiquitinyl-[E2 ubiquitin-conjugating enzyme]-L-cysteine + [acceptor protein]-L-lysine = [E2 ubiquitin-conjugating enzyme]-L-cysteine + N(6)-ubiquitinyl-[acceptor protein]-L-lysine.</text>
        <dbReference type="EC" id="2.3.2.27"/>
    </reaction>
</comment>
<dbReference type="PROSITE" id="PS51698">
    <property type="entry name" value="U_BOX"/>
    <property type="match status" value="1"/>
</dbReference>
<feature type="region of interest" description="Disordered" evidence="13">
    <location>
        <begin position="93"/>
        <end position="112"/>
    </location>
</feature>
<dbReference type="AlphaFoldDB" id="E4X5T9"/>
<evidence type="ECO:0000256" key="9">
    <source>
        <dbReference type="ARBA" id="ARBA00022786"/>
    </source>
</evidence>
<evidence type="ECO:0000256" key="4">
    <source>
        <dbReference type="ARBA" id="ARBA00004906"/>
    </source>
</evidence>
<feature type="region of interest" description="Disordered" evidence="13">
    <location>
        <begin position="1"/>
        <end position="86"/>
    </location>
</feature>
<dbReference type="InParanoid" id="E4X5T9"/>
<dbReference type="GO" id="GO:0005737">
    <property type="term" value="C:cytoplasm"/>
    <property type="evidence" value="ECO:0007669"/>
    <property type="project" value="UniProtKB-SubCell"/>
</dbReference>
<dbReference type="InterPro" id="IPR003613">
    <property type="entry name" value="Ubox_domain"/>
</dbReference>
<comment type="similarity">
    <text evidence="5">Belongs to the ubiquitin conjugation factor E4 family.</text>
</comment>
<accession>E4X5T9</accession>
<dbReference type="GO" id="GO:0005634">
    <property type="term" value="C:nucleus"/>
    <property type="evidence" value="ECO:0007669"/>
    <property type="project" value="UniProtKB-SubCell"/>
</dbReference>
<dbReference type="PANTHER" id="PTHR13931">
    <property type="entry name" value="UBIQUITINATION FACTOR E4"/>
    <property type="match status" value="1"/>
</dbReference>
<keyword evidence="10" id="KW-0539">Nucleus</keyword>
<sequence length="1072" mass="122050">MSDSESNQIEEKMETNQDAGESNETEDQIEDEKMEVPPAESEWEAPTADEMRARRLNRLATQTGSPQKAQEKPAAPPASPTKLSLAPEGPLKRALASPLKNPPATHRIRTISGSQNISKIRTANEILTTLFTPHAEYLQSLNENSWMKHPICDCDEEIVAETVAAILMRELYYSSQNDSTDASCGFSNYDLYNPPMSKFANAFLYLVKCHQRCSSLTLEGSPAEQKCGHASRQLIISHFGLIFSGFLGTDPKQSFGELLGRLMLSQSLSEGLLPAVLEELYANGKEVFDKILNETLNIIRIASEVTPSSSENAASPSTCLANLVQFVVQGTKIRPVVSLLVKREDWLITETESNLIACEIACKTYLGSFLSFGVDDDPEILSSFTNLEEINHKVRSHIAKNLLLRLDAPRQNFFIIMEGILKNGDPEVQSREKMVSWLAEMAKVNLKRAGMMANEGQLAPLSMMLNILHVLQQMTSKIGTAKIDETYIFRKTCRTKPMNDTTISSNNTDLEKFTNSLPESAAKFPTECFWLTVLYHHICLSSELKRIDRKMKEMTHYVRELKRVKASKPKNSSEEINKKLITQKLTTLIKKCMRAIIATEAYYHNERFYDRTLSFFGKFAAILKKNMVGDGYFELPLPEQQPPAWSNFYECFIEDFIEFAIFISTMLTVSKEHPEFTEFVTISATSPSYYRNPYLVAKFIELIFNLHPSHNTANDPICFNGIVQHEFSKKRLAAVLMKFYSDVEQTGASSEFYDKFSIRHHIQVILMTMWKDSYYQSQIVSIAESSPEFVRLVNMLINDTTFLLDEAICSLRKIHEIQEEIKSAAWATTAEEQKAEKERTLMSEERQVTSYLTLATKTLQTFGELTTVIQKPFLKPELADRLVAMLNINLKQLSGAKARELKVENKQKYNWKPEQMLYLLAELYLNLQSEAFIDFVAKEERSYSPELFNEAVLTMKKVMNITPTSQFTPERIEEWEAFAKKVALRQSELLDDEEDFEDAPDEYLDPIMGTLMEDPVLLPPSGMIMDRGNIMRHLLNMETDPFNRQPMTAADLQDAKELKTKIEEYRASKKKS</sequence>
<dbReference type="UniPathway" id="UPA00143"/>
<feature type="domain" description="U-box" evidence="14">
    <location>
        <begin position="998"/>
        <end position="1072"/>
    </location>
</feature>
<comment type="pathway">
    <text evidence="4">Protein modification; protein ubiquitination.</text>
</comment>
<evidence type="ECO:0000256" key="8">
    <source>
        <dbReference type="ARBA" id="ARBA00022679"/>
    </source>
</evidence>
<dbReference type="GO" id="GO:0036503">
    <property type="term" value="P:ERAD pathway"/>
    <property type="evidence" value="ECO:0007669"/>
    <property type="project" value="InterPro"/>
</dbReference>
<evidence type="ECO:0000256" key="1">
    <source>
        <dbReference type="ARBA" id="ARBA00000900"/>
    </source>
</evidence>
<dbReference type="InterPro" id="IPR045132">
    <property type="entry name" value="UBE4"/>
</dbReference>
<evidence type="ECO:0000256" key="11">
    <source>
        <dbReference type="ARBA" id="ARBA00037624"/>
    </source>
</evidence>
<evidence type="ECO:0000256" key="13">
    <source>
        <dbReference type="SAM" id="MobiDB-lite"/>
    </source>
</evidence>
<proteinExistence type="inferred from homology"/>
<dbReference type="GO" id="GO:0006511">
    <property type="term" value="P:ubiquitin-dependent protein catabolic process"/>
    <property type="evidence" value="ECO:0007669"/>
    <property type="project" value="InterPro"/>
</dbReference>
<dbReference type="OrthoDB" id="20295at2759"/>
<dbReference type="Gene3D" id="3.30.40.10">
    <property type="entry name" value="Zinc/RING finger domain, C3HC4 (zinc finger)"/>
    <property type="match status" value="1"/>
</dbReference>
<name>E4X5T9_OIKDI</name>
<evidence type="ECO:0000256" key="6">
    <source>
        <dbReference type="ARBA" id="ARBA00012483"/>
    </source>
</evidence>
<dbReference type="SMART" id="SM00504">
    <property type="entry name" value="Ubox"/>
    <property type="match status" value="1"/>
</dbReference>
<evidence type="ECO:0000313" key="16">
    <source>
        <dbReference type="Proteomes" id="UP000001307"/>
    </source>
</evidence>
<dbReference type="FunCoup" id="E4X5T9">
    <property type="interactions" value="857"/>
</dbReference>
<dbReference type="GO" id="GO:0000209">
    <property type="term" value="P:protein polyubiquitination"/>
    <property type="evidence" value="ECO:0007669"/>
    <property type="project" value="TreeGrafter"/>
</dbReference>
<reference evidence="15" key="1">
    <citation type="journal article" date="2010" name="Science">
        <title>Plasticity of animal genome architecture unmasked by rapid evolution of a pelagic tunicate.</title>
        <authorList>
            <person name="Denoeud F."/>
            <person name="Henriet S."/>
            <person name="Mungpakdee S."/>
            <person name="Aury J.M."/>
            <person name="Da Silva C."/>
            <person name="Brinkmann H."/>
            <person name="Mikhaleva J."/>
            <person name="Olsen L.C."/>
            <person name="Jubin C."/>
            <person name="Canestro C."/>
            <person name="Bouquet J.M."/>
            <person name="Danks G."/>
            <person name="Poulain J."/>
            <person name="Campsteijn C."/>
            <person name="Adamski M."/>
            <person name="Cross I."/>
            <person name="Yadetie F."/>
            <person name="Muffato M."/>
            <person name="Louis A."/>
            <person name="Butcher S."/>
            <person name="Tsagkogeorga G."/>
            <person name="Konrad A."/>
            <person name="Singh S."/>
            <person name="Jensen M.F."/>
            <person name="Cong E.H."/>
            <person name="Eikeseth-Otteraa H."/>
            <person name="Noel B."/>
            <person name="Anthouard V."/>
            <person name="Porcel B.M."/>
            <person name="Kachouri-Lafond R."/>
            <person name="Nishino A."/>
            <person name="Ugolini M."/>
            <person name="Chourrout P."/>
            <person name="Nishida H."/>
            <person name="Aasland R."/>
            <person name="Huzurbazar S."/>
            <person name="Westhof E."/>
            <person name="Delsuc F."/>
            <person name="Lehrach H."/>
            <person name="Reinhardt R."/>
            <person name="Weissenbach J."/>
            <person name="Roy S.W."/>
            <person name="Artiguenave F."/>
            <person name="Postlethwait J.H."/>
            <person name="Manak J.R."/>
            <person name="Thompson E.M."/>
            <person name="Jaillon O."/>
            <person name="Du Pasquier L."/>
            <person name="Boudinot P."/>
            <person name="Liberles D.A."/>
            <person name="Volff J.N."/>
            <person name="Philippe H."/>
            <person name="Lenhard B."/>
            <person name="Roest Crollius H."/>
            <person name="Wincker P."/>
            <person name="Chourrout D."/>
        </authorList>
    </citation>
    <scope>NUCLEOTIDE SEQUENCE [LARGE SCALE GENOMIC DNA]</scope>
</reference>
<protein>
    <recommendedName>
        <fullName evidence="12">Ubiquitin conjugation factor E4 A</fullName>
        <ecNumber evidence="6">2.3.2.27</ecNumber>
    </recommendedName>
</protein>
<dbReference type="InterPro" id="IPR019474">
    <property type="entry name" value="Ub_conjug_fac_E4_core"/>
</dbReference>
<dbReference type="Pfam" id="PF10408">
    <property type="entry name" value="Ufd2P_core"/>
    <property type="match status" value="1"/>
</dbReference>
<organism evidence="15">
    <name type="scientific">Oikopleura dioica</name>
    <name type="common">Tunicate</name>
    <dbReference type="NCBI Taxonomy" id="34765"/>
    <lineage>
        <taxon>Eukaryota</taxon>
        <taxon>Metazoa</taxon>
        <taxon>Chordata</taxon>
        <taxon>Tunicata</taxon>
        <taxon>Appendicularia</taxon>
        <taxon>Copelata</taxon>
        <taxon>Oikopleuridae</taxon>
        <taxon>Oikopleura</taxon>
    </lineage>
</organism>
<dbReference type="EC" id="2.3.2.27" evidence="6"/>
<evidence type="ECO:0000256" key="10">
    <source>
        <dbReference type="ARBA" id="ARBA00023242"/>
    </source>
</evidence>
<evidence type="ECO:0000256" key="7">
    <source>
        <dbReference type="ARBA" id="ARBA00022490"/>
    </source>
</evidence>
<evidence type="ECO:0000259" key="14">
    <source>
        <dbReference type="PROSITE" id="PS51698"/>
    </source>
</evidence>
<keyword evidence="9" id="KW-0833">Ubl conjugation pathway</keyword>
<dbReference type="InterPro" id="IPR013083">
    <property type="entry name" value="Znf_RING/FYVE/PHD"/>
</dbReference>
<dbReference type="GO" id="GO:0000151">
    <property type="term" value="C:ubiquitin ligase complex"/>
    <property type="evidence" value="ECO:0007669"/>
    <property type="project" value="InterPro"/>
</dbReference>
<dbReference type="FunFam" id="3.30.40.10:FF:000055">
    <property type="entry name" value="Ubiquitin conjugation factor e4 a"/>
    <property type="match status" value="1"/>
</dbReference>
<keyword evidence="7" id="KW-0963">Cytoplasm</keyword>
<dbReference type="GO" id="GO:0034450">
    <property type="term" value="F:ubiquitin-ubiquitin ligase activity"/>
    <property type="evidence" value="ECO:0007669"/>
    <property type="project" value="InterPro"/>
</dbReference>
<gene>
    <name evidence="15" type="ORF">GSOID_T00002698001</name>
</gene>
<keyword evidence="16" id="KW-1185">Reference proteome</keyword>
<feature type="compositionally biased region" description="Acidic residues" evidence="13">
    <location>
        <begin position="21"/>
        <end position="33"/>
    </location>
</feature>
<keyword evidence="8" id="KW-0808">Transferase</keyword>
<comment type="function">
    <text evidence="11">Ubiquitin-protein ligase that probably functions as an E3 ligase in conjunction with specific E1 and E2 ligases. May also function as an E4 ligase mediating the assembly of polyubiquitin chains on substrates ubiquitinated by another E3 ubiquitin ligase. Mediates 'Lys-48'-linked polyubiquitination of substrates.</text>
</comment>
<dbReference type="Pfam" id="PF04564">
    <property type="entry name" value="U-box"/>
    <property type="match status" value="1"/>
</dbReference>
<evidence type="ECO:0000313" key="15">
    <source>
        <dbReference type="EMBL" id="CBY07708.1"/>
    </source>
</evidence>
<evidence type="ECO:0000256" key="2">
    <source>
        <dbReference type="ARBA" id="ARBA00004123"/>
    </source>
</evidence>
<evidence type="ECO:0000256" key="5">
    <source>
        <dbReference type="ARBA" id="ARBA00007434"/>
    </source>
</evidence>
<dbReference type="Proteomes" id="UP000001307">
    <property type="component" value="Unassembled WGS sequence"/>
</dbReference>
<evidence type="ECO:0000256" key="12">
    <source>
        <dbReference type="ARBA" id="ARBA00040077"/>
    </source>
</evidence>
<evidence type="ECO:0000256" key="3">
    <source>
        <dbReference type="ARBA" id="ARBA00004496"/>
    </source>
</evidence>
<dbReference type="EMBL" id="FN653026">
    <property type="protein sequence ID" value="CBY07708.1"/>
    <property type="molecule type" value="Genomic_DNA"/>
</dbReference>
<dbReference type="SUPFAM" id="SSF57850">
    <property type="entry name" value="RING/U-box"/>
    <property type="match status" value="1"/>
</dbReference>